<name>A0A0W0FB11_MONRR</name>
<feature type="domain" description="Ketopantoate reductase N-terminal" evidence="7">
    <location>
        <begin position="26"/>
        <end position="214"/>
    </location>
</feature>
<dbReference type="Proteomes" id="UP000054988">
    <property type="component" value="Unassembled WGS sequence"/>
</dbReference>
<dbReference type="PANTHER" id="PTHR43765">
    <property type="entry name" value="2-DEHYDROPANTOATE 2-REDUCTASE-RELATED"/>
    <property type="match status" value="1"/>
</dbReference>
<proteinExistence type="inferred from homology"/>
<dbReference type="Pfam" id="PF02558">
    <property type="entry name" value="ApbA"/>
    <property type="match status" value="1"/>
</dbReference>
<dbReference type="EC" id="1.1.1.169" evidence="2"/>
<evidence type="ECO:0000256" key="4">
    <source>
        <dbReference type="ARBA" id="ARBA00023002"/>
    </source>
</evidence>
<dbReference type="InterPro" id="IPR013332">
    <property type="entry name" value="KPR_N"/>
</dbReference>
<keyword evidence="3" id="KW-0521">NADP</keyword>
<dbReference type="SUPFAM" id="SSF51735">
    <property type="entry name" value="NAD(P)-binding Rossmann-fold domains"/>
    <property type="match status" value="1"/>
</dbReference>
<accession>A0A0W0FB11</accession>
<organism evidence="9 10">
    <name type="scientific">Moniliophthora roreri</name>
    <name type="common">Frosty pod rot fungus</name>
    <name type="synonym">Monilia roreri</name>
    <dbReference type="NCBI Taxonomy" id="221103"/>
    <lineage>
        <taxon>Eukaryota</taxon>
        <taxon>Fungi</taxon>
        <taxon>Dikarya</taxon>
        <taxon>Basidiomycota</taxon>
        <taxon>Agaricomycotina</taxon>
        <taxon>Agaricomycetes</taxon>
        <taxon>Agaricomycetidae</taxon>
        <taxon>Agaricales</taxon>
        <taxon>Marasmiineae</taxon>
        <taxon>Marasmiaceae</taxon>
        <taxon>Moniliophthora</taxon>
    </lineage>
</organism>
<feature type="domain" description="Ketopantoate reductase C-terminal" evidence="8">
    <location>
        <begin position="286"/>
        <end position="430"/>
    </location>
</feature>
<dbReference type="InterPro" id="IPR050838">
    <property type="entry name" value="Ketopantoate_reductase"/>
</dbReference>
<dbReference type="InterPro" id="IPR036291">
    <property type="entry name" value="NAD(P)-bd_dom_sf"/>
</dbReference>
<evidence type="ECO:0000256" key="1">
    <source>
        <dbReference type="ARBA" id="ARBA00007870"/>
    </source>
</evidence>
<evidence type="ECO:0000256" key="6">
    <source>
        <dbReference type="SAM" id="MobiDB-lite"/>
    </source>
</evidence>
<evidence type="ECO:0000313" key="9">
    <source>
        <dbReference type="EMBL" id="KTB33428.1"/>
    </source>
</evidence>
<comment type="caution">
    <text evidence="9">The sequence shown here is derived from an EMBL/GenBank/DDBJ whole genome shotgun (WGS) entry which is preliminary data.</text>
</comment>
<dbReference type="GO" id="GO:0050661">
    <property type="term" value="F:NADP binding"/>
    <property type="evidence" value="ECO:0007669"/>
    <property type="project" value="TreeGrafter"/>
</dbReference>
<evidence type="ECO:0000259" key="8">
    <source>
        <dbReference type="Pfam" id="PF08546"/>
    </source>
</evidence>
<feature type="compositionally biased region" description="Low complexity" evidence="6">
    <location>
        <begin position="107"/>
        <end position="116"/>
    </location>
</feature>
<dbReference type="InterPro" id="IPR013752">
    <property type="entry name" value="KPA_reductase"/>
</dbReference>
<dbReference type="Gene3D" id="3.40.50.720">
    <property type="entry name" value="NAD(P)-binding Rossmann-like Domain"/>
    <property type="match status" value="1"/>
</dbReference>
<dbReference type="GO" id="GO:0008677">
    <property type="term" value="F:2-dehydropantoate 2-reductase activity"/>
    <property type="evidence" value="ECO:0007669"/>
    <property type="project" value="UniProtKB-EC"/>
</dbReference>
<feature type="region of interest" description="Disordered" evidence="6">
    <location>
        <begin position="96"/>
        <end position="120"/>
    </location>
</feature>
<dbReference type="eggNOG" id="ENOG502QPT5">
    <property type="taxonomic scope" value="Eukaryota"/>
</dbReference>
<evidence type="ECO:0000256" key="5">
    <source>
        <dbReference type="ARBA" id="ARBA00032024"/>
    </source>
</evidence>
<dbReference type="GO" id="GO:0015940">
    <property type="term" value="P:pantothenate biosynthetic process"/>
    <property type="evidence" value="ECO:0007669"/>
    <property type="project" value="InterPro"/>
</dbReference>
<dbReference type="AlphaFoldDB" id="A0A0W0FB11"/>
<comment type="similarity">
    <text evidence="1">Belongs to the ketopantoate reductase family.</text>
</comment>
<gene>
    <name evidence="9" type="ORF">WG66_14046</name>
</gene>
<dbReference type="NCBIfam" id="TIGR00745">
    <property type="entry name" value="apbA_panE"/>
    <property type="match status" value="1"/>
</dbReference>
<protein>
    <recommendedName>
        <fullName evidence="2">2-dehydropantoate 2-reductase</fullName>
        <ecNumber evidence="2">1.1.1.169</ecNumber>
    </recommendedName>
    <alternativeName>
        <fullName evidence="5">Ketopantoate reductase</fullName>
    </alternativeName>
</protein>
<keyword evidence="4" id="KW-0560">Oxidoreductase</keyword>
<dbReference type="PANTHER" id="PTHR43765:SF2">
    <property type="entry name" value="2-DEHYDROPANTOATE 2-REDUCTASE"/>
    <property type="match status" value="1"/>
</dbReference>
<dbReference type="SUPFAM" id="SSF48179">
    <property type="entry name" value="6-phosphogluconate dehydrogenase C-terminal domain-like"/>
    <property type="match status" value="1"/>
</dbReference>
<dbReference type="GO" id="GO:0005739">
    <property type="term" value="C:mitochondrion"/>
    <property type="evidence" value="ECO:0007669"/>
    <property type="project" value="TreeGrafter"/>
</dbReference>
<evidence type="ECO:0000259" key="7">
    <source>
        <dbReference type="Pfam" id="PF02558"/>
    </source>
</evidence>
<evidence type="ECO:0000256" key="3">
    <source>
        <dbReference type="ARBA" id="ARBA00022857"/>
    </source>
</evidence>
<dbReference type="InterPro" id="IPR013328">
    <property type="entry name" value="6PGD_dom2"/>
</dbReference>
<dbReference type="Pfam" id="PF08546">
    <property type="entry name" value="ApbA_C"/>
    <property type="match status" value="1"/>
</dbReference>
<sequence>MKLISGFQQELYDQWKDSFSGSDMRFHVLGVGAIGSLLSHHLRRSLPAEHSVTLIHKTVRHARDAQNRGGIRVESGGISELSGRFKAEIFEGGVAPRLSSRKETQEQTETSQTGTGLHVNHGDMHGNPIESLFVTAKAHQTVPAIRLLSPRLSANSTIVLMQNGMGVYEELLQEIFRNPLSRPHFILASNTHGVYPKGPFDVVHAGMGEIRFGIARDVEERRNYEAGFFDESVSRSDRRPRLTDITTSEADPFFTRYKSLRNTVAALLLMDALQTSWIPMEEMQIAMRRKLVVNSVINPLTSVMGCKNGEIFSTPAGIEIMRSVCREAAKVFAAETRAASQSYFDSIGASEVDQEQITLDRVPRALSAESLQEECLRVAEATKHNMSSTLADIRKGVSRTEINYLNGHLVRLGRTYKVPTPTITTLWRLVYMRSAIPLDQGF</sequence>
<dbReference type="Gene3D" id="1.10.1040.10">
    <property type="entry name" value="N-(1-d-carboxylethyl)-l-norvaline Dehydrogenase, domain 2"/>
    <property type="match status" value="1"/>
</dbReference>
<dbReference type="EMBL" id="LATX01002176">
    <property type="protein sequence ID" value="KTB33428.1"/>
    <property type="molecule type" value="Genomic_DNA"/>
</dbReference>
<reference evidence="9 10" key="1">
    <citation type="submission" date="2015-12" db="EMBL/GenBank/DDBJ databases">
        <title>Draft genome sequence of Moniliophthora roreri, the causal agent of frosty pod rot of cacao.</title>
        <authorList>
            <person name="Aime M.C."/>
            <person name="Diaz-Valderrama J.R."/>
            <person name="Kijpornyongpan T."/>
            <person name="Phillips-Mora W."/>
        </authorList>
    </citation>
    <scope>NUCLEOTIDE SEQUENCE [LARGE SCALE GENOMIC DNA]</scope>
    <source>
        <strain evidence="9 10">MCA 2952</strain>
    </source>
</reference>
<dbReference type="InterPro" id="IPR008927">
    <property type="entry name" value="6-PGluconate_DH-like_C_sf"/>
</dbReference>
<evidence type="ECO:0000313" key="10">
    <source>
        <dbReference type="Proteomes" id="UP000054988"/>
    </source>
</evidence>
<evidence type="ECO:0000256" key="2">
    <source>
        <dbReference type="ARBA" id="ARBA00013014"/>
    </source>
</evidence>
<dbReference type="InterPro" id="IPR003710">
    <property type="entry name" value="ApbA"/>
</dbReference>